<keyword evidence="3" id="KW-0238">DNA-binding</keyword>
<dbReference type="PROSITE" id="PS50931">
    <property type="entry name" value="HTH_LYSR"/>
    <property type="match status" value="1"/>
</dbReference>
<keyword evidence="8" id="KW-1185">Reference proteome</keyword>
<dbReference type="GO" id="GO:0003677">
    <property type="term" value="F:DNA binding"/>
    <property type="evidence" value="ECO:0007669"/>
    <property type="project" value="UniProtKB-KW"/>
</dbReference>
<dbReference type="GO" id="GO:0003700">
    <property type="term" value="F:DNA-binding transcription factor activity"/>
    <property type="evidence" value="ECO:0007669"/>
    <property type="project" value="InterPro"/>
</dbReference>
<dbReference type="Gene3D" id="1.10.10.10">
    <property type="entry name" value="Winged helix-like DNA-binding domain superfamily/Winged helix DNA-binding domain"/>
    <property type="match status" value="1"/>
</dbReference>
<dbReference type="Pfam" id="PF03466">
    <property type="entry name" value="LysR_substrate"/>
    <property type="match status" value="1"/>
</dbReference>
<evidence type="ECO:0000256" key="4">
    <source>
        <dbReference type="ARBA" id="ARBA00023163"/>
    </source>
</evidence>
<proteinExistence type="inferred from homology"/>
<dbReference type="CDD" id="cd05466">
    <property type="entry name" value="PBP2_LTTR_substrate"/>
    <property type="match status" value="1"/>
</dbReference>
<dbReference type="EMBL" id="JGYU01000002">
    <property type="protein sequence ID" value="KFI58077.1"/>
    <property type="molecule type" value="Genomic_DNA"/>
</dbReference>
<dbReference type="PRINTS" id="PR00039">
    <property type="entry name" value="HTHLYSR"/>
</dbReference>
<dbReference type="SUPFAM" id="SSF46785">
    <property type="entry name" value="Winged helix' DNA-binding domain"/>
    <property type="match status" value="1"/>
</dbReference>
<protein>
    <submittedName>
        <fullName evidence="6">LysR family transcriptional regulator</fullName>
    </submittedName>
    <submittedName>
        <fullName evidence="7">LysR-type transcriptional regulator</fullName>
    </submittedName>
</protein>
<gene>
    <name evidence="6" type="ORF">BcFMB_03000</name>
    <name evidence="7" type="ORF">BCHO_0157</name>
</gene>
<evidence type="ECO:0000313" key="7">
    <source>
        <dbReference type="EMBL" id="KFI58077.1"/>
    </source>
</evidence>
<dbReference type="Proteomes" id="UP000028995">
    <property type="component" value="Unassembled WGS sequence"/>
</dbReference>
<evidence type="ECO:0000313" key="9">
    <source>
        <dbReference type="Proteomes" id="UP000229907"/>
    </source>
</evidence>
<dbReference type="AlphaFoldDB" id="A0A087AH27"/>
<dbReference type="InterPro" id="IPR036390">
    <property type="entry name" value="WH_DNA-bd_sf"/>
</dbReference>
<evidence type="ECO:0000313" key="6">
    <source>
        <dbReference type="EMBL" id="ATU20070.1"/>
    </source>
</evidence>
<reference evidence="7 8" key="1">
    <citation type="submission" date="2014-03" db="EMBL/GenBank/DDBJ databases">
        <title>Genomics of Bifidobacteria.</title>
        <authorList>
            <person name="Ventura M."/>
            <person name="Milani C."/>
            <person name="Lugli G.A."/>
        </authorList>
    </citation>
    <scope>NUCLEOTIDE SEQUENCE [LARGE SCALE GENOMIC DNA]</scope>
    <source>
        <strain evidence="7 8">LMG 10510</strain>
    </source>
</reference>
<evidence type="ECO:0000313" key="8">
    <source>
        <dbReference type="Proteomes" id="UP000028995"/>
    </source>
</evidence>
<dbReference type="RefSeq" id="WP_024541487.1">
    <property type="nucleotide sequence ID" value="NZ_CP018044.1"/>
</dbReference>
<dbReference type="Gene3D" id="3.40.190.290">
    <property type="match status" value="1"/>
</dbReference>
<dbReference type="InterPro" id="IPR000847">
    <property type="entry name" value="LysR_HTH_N"/>
</dbReference>
<dbReference type="KEGG" id="bcho:BcFMB_03000"/>
<dbReference type="Proteomes" id="UP000229907">
    <property type="component" value="Chromosome"/>
</dbReference>
<name>A0A087AH27_9BIFI</name>
<dbReference type="InterPro" id="IPR005119">
    <property type="entry name" value="LysR_subst-bd"/>
</dbReference>
<keyword evidence="4" id="KW-0804">Transcription</keyword>
<reference evidence="6 9" key="2">
    <citation type="submission" date="2016-11" db="EMBL/GenBank/DDBJ databases">
        <title>complete genome sequence of Bifidobacterium choerinum strain FMB-1.</title>
        <authorList>
            <person name="Park C.-S."/>
            <person name="Jung D.-H."/>
            <person name="Choi D.-S."/>
        </authorList>
    </citation>
    <scope>NUCLEOTIDE SEQUENCE [LARGE SCALE GENOMIC DNA]</scope>
    <source>
        <strain evidence="6 9">FMB-1</strain>
    </source>
</reference>
<accession>A0A087AH27</accession>
<evidence type="ECO:0000256" key="1">
    <source>
        <dbReference type="ARBA" id="ARBA00009437"/>
    </source>
</evidence>
<dbReference type="OrthoDB" id="3181812at2"/>
<dbReference type="eggNOG" id="COG0583">
    <property type="taxonomic scope" value="Bacteria"/>
</dbReference>
<sequence length="292" mass="32795">MDIRLLRHFVAVVQEEGISAAADALRMSQPALSRQMKELEGDLGVRLFERGNRGRTITLTKEGRVFYRRARQIIELADRARAEVHMHDEVDGIVHITAAQTSAMDYVGRAAAQTRLLYPHVSFDLHDDNGPNNVERLNNGLADFAVVVQPTDMTRFDHLALPGQDRLGVGMRADDPLADCDGVTNELLKDMPLIVSSGTFERRDLSGWYASPTPLNIVGTMNLPFNASCFVREGFGYILTLDHLIGEGDDSRLVWKPLEPELRIHVSIVWRKDRELSRASQAFLRQLRAIVL</sequence>
<feature type="domain" description="HTH lysR-type" evidence="5">
    <location>
        <begin position="1"/>
        <end position="58"/>
    </location>
</feature>
<organism evidence="7 8">
    <name type="scientific">Bifidobacterium choerinum</name>
    <dbReference type="NCBI Taxonomy" id="35760"/>
    <lineage>
        <taxon>Bacteria</taxon>
        <taxon>Bacillati</taxon>
        <taxon>Actinomycetota</taxon>
        <taxon>Actinomycetes</taxon>
        <taxon>Bifidobacteriales</taxon>
        <taxon>Bifidobacteriaceae</taxon>
        <taxon>Bifidobacterium</taxon>
    </lineage>
</organism>
<evidence type="ECO:0000256" key="3">
    <source>
        <dbReference type="ARBA" id="ARBA00023125"/>
    </source>
</evidence>
<dbReference type="EMBL" id="CP018044">
    <property type="protein sequence ID" value="ATU20070.1"/>
    <property type="molecule type" value="Genomic_DNA"/>
</dbReference>
<dbReference type="GO" id="GO:0005829">
    <property type="term" value="C:cytosol"/>
    <property type="evidence" value="ECO:0007669"/>
    <property type="project" value="TreeGrafter"/>
</dbReference>
<evidence type="ECO:0000256" key="2">
    <source>
        <dbReference type="ARBA" id="ARBA00023015"/>
    </source>
</evidence>
<dbReference type="FunFam" id="1.10.10.10:FF:000001">
    <property type="entry name" value="LysR family transcriptional regulator"/>
    <property type="match status" value="1"/>
</dbReference>
<keyword evidence="2" id="KW-0805">Transcription regulation</keyword>
<dbReference type="InterPro" id="IPR036388">
    <property type="entry name" value="WH-like_DNA-bd_sf"/>
</dbReference>
<comment type="similarity">
    <text evidence="1">Belongs to the LysR transcriptional regulatory family.</text>
</comment>
<evidence type="ECO:0000259" key="5">
    <source>
        <dbReference type="PROSITE" id="PS50931"/>
    </source>
</evidence>
<dbReference type="Pfam" id="PF00126">
    <property type="entry name" value="HTH_1"/>
    <property type="match status" value="1"/>
</dbReference>
<dbReference type="STRING" id="35760.BCHO_0157"/>
<dbReference type="InterPro" id="IPR050950">
    <property type="entry name" value="HTH-type_LysR_regulators"/>
</dbReference>
<dbReference type="PANTHER" id="PTHR30419:SF8">
    <property type="entry name" value="NITROGEN ASSIMILATION TRANSCRIPTIONAL ACTIVATOR-RELATED"/>
    <property type="match status" value="1"/>
</dbReference>
<dbReference type="SUPFAM" id="SSF53850">
    <property type="entry name" value="Periplasmic binding protein-like II"/>
    <property type="match status" value="1"/>
</dbReference>
<dbReference type="PANTHER" id="PTHR30419">
    <property type="entry name" value="HTH-TYPE TRANSCRIPTIONAL REGULATOR YBHD"/>
    <property type="match status" value="1"/>
</dbReference>